<name>A0A2H3L5K0_9CHLR</name>
<dbReference type="EMBL" id="LYXE01000099">
    <property type="protein sequence ID" value="PDV98480.1"/>
    <property type="molecule type" value="Genomic_DNA"/>
</dbReference>
<gene>
    <name evidence="1" type="ORF">A9Q02_15370</name>
</gene>
<organism evidence="1 2">
    <name type="scientific">Candidatus Chloroploca asiatica</name>
    <dbReference type="NCBI Taxonomy" id="1506545"/>
    <lineage>
        <taxon>Bacteria</taxon>
        <taxon>Bacillati</taxon>
        <taxon>Chloroflexota</taxon>
        <taxon>Chloroflexia</taxon>
        <taxon>Chloroflexales</taxon>
        <taxon>Chloroflexineae</taxon>
        <taxon>Oscillochloridaceae</taxon>
        <taxon>Candidatus Chloroploca</taxon>
    </lineage>
</organism>
<protein>
    <submittedName>
        <fullName evidence="1">Uncharacterized protein</fullName>
    </submittedName>
</protein>
<comment type="caution">
    <text evidence="1">The sequence shown here is derived from an EMBL/GenBank/DDBJ whole genome shotgun (WGS) entry which is preliminary data.</text>
</comment>
<accession>A0A2H3L5K0</accession>
<sequence length="102" mass="10952">MIITLAVILPAAALGLAIAAVVVVTSLVVRQMQVLGQAARRVASGEPAFEEPVQPTLRIELPDGEVMVARPVAIPQSDEHTMLLTRNGYLMVNGRGEVFHRL</sequence>
<evidence type="ECO:0000313" key="1">
    <source>
        <dbReference type="EMBL" id="PDV98480.1"/>
    </source>
</evidence>
<reference evidence="1 2" key="1">
    <citation type="submission" date="2016-05" db="EMBL/GenBank/DDBJ databases">
        <authorList>
            <person name="Lavstsen T."/>
            <person name="Jespersen J.S."/>
        </authorList>
    </citation>
    <scope>NUCLEOTIDE SEQUENCE [LARGE SCALE GENOMIC DNA]</scope>
    <source>
        <strain evidence="1 2">B7-9</strain>
    </source>
</reference>
<proteinExistence type="predicted"/>
<dbReference type="Proteomes" id="UP000220922">
    <property type="component" value="Unassembled WGS sequence"/>
</dbReference>
<evidence type="ECO:0000313" key="2">
    <source>
        <dbReference type="Proteomes" id="UP000220922"/>
    </source>
</evidence>
<keyword evidence="2" id="KW-1185">Reference proteome</keyword>
<dbReference type="AlphaFoldDB" id="A0A2H3L5K0"/>